<evidence type="ECO:0000313" key="2">
    <source>
        <dbReference type="EMBL" id="VAW85087.1"/>
    </source>
</evidence>
<organism evidence="2">
    <name type="scientific">hydrothermal vent metagenome</name>
    <dbReference type="NCBI Taxonomy" id="652676"/>
    <lineage>
        <taxon>unclassified sequences</taxon>
        <taxon>metagenomes</taxon>
        <taxon>ecological metagenomes</taxon>
    </lineage>
</organism>
<feature type="compositionally biased region" description="Basic and acidic residues" evidence="1">
    <location>
        <begin position="1"/>
        <end position="19"/>
    </location>
</feature>
<dbReference type="EMBL" id="UOFP01000080">
    <property type="protein sequence ID" value="VAW85087.1"/>
    <property type="molecule type" value="Genomic_DNA"/>
</dbReference>
<dbReference type="AlphaFoldDB" id="A0A3B0ZC87"/>
<feature type="non-terminal residue" evidence="2">
    <location>
        <position position="1"/>
    </location>
</feature>
<sequence>RNDYMRRHSEQKDQQERYCNEFYDPKSPTEQSGRYSYFPPDA</sequence>
<feature type="region of interest" description="Disordered" evidence="1">
    <location>
        <begin position="1"/>
        <end position="42"/>
    </location>
</feature>
<gene>
    <name evidence="2" type="ORF">MNBD_GAMMA18-2380</name>
</gene>
<name>A0A3B0ZC87_9ZZZZ</name>
<evidence type="ECO:0000256" key="1">
    <source>
        <dbReference type="SAM" id="MobiDB-lite"/>
    </source>
</evidence>
<proteinExistence type="predicted"/>
<reference evidence="2" key="1">
    <citation type="submission" date="2018-06" db="EMBL/GenBank/DDBJ databases">
        <authorList>
            <person name="Zhirakovskaya E."/>
        </authorList>
    </citation>
    <scope>NUCLEOTIDE SEQUENCE</scope>
</reference>
<protein>
    <submittedName>
        <fullName evidence="2">Uncharacterized protein</fullName>
    </submittedName>
</protein>
<accession>A0A3B0ZC87</accession>